<dbReference type="CDD" id="cd06845">
    <property type="entry name" value="Bcl-2_like"/>
    <property type="match status" value="1"/>
</dbReference>
<evidence type="ECO:0000256" key="1">
    <source>
        <dbReference type="ARBA" id="ARBA00009458"/>
    </source>
</evidence>
<dbReference type="GO" id="GO:0001836">
    <property type="term" value="P:release of cytochrome c from mitochondria"/>
    <property type="evidence" value="ECO:0007669"/>
    <property type="project" value="TreeGrafter"/>
</dbReference>
<dbReference type="SUPFAM" id="SSF56854">
    <property type="entry name" value="Bcl-2 inhibitors of programmed cell death"/>
    <property type="match status" value="1"/>
</dbReference>
<sequence length="218" mass="24340">MLQLRIPDMSSTVDFRVQTLTLCRSFLIASVNKQDASYLTDLADNTTTELSSIPNGPEIIKSLLHLVREFNQRLSQTHEVEPVAESLGIDSDKQIDTTALETSYIEILDGLFEKLNWGRIVAMFAFLRILVLRLSKHGHNDAIQMLVKTTSKYCDEKLKNWINLHDGWSGLIDFTGNQFINDGQELIWRTLRSVGGFATGAVGALGLVALVGYIANKI</sequence>
<feature type="domain" description="Bcl-2 Bcl-2 homology region 1-3" evidence="4">
    <location>
        <begin position="63"/>
        <end position="168"/>
    </location>
</feature>
<reference evidence="6" key="2">
    <citation type="submission" date="2023-11" db="UniProtKB">
        <authorList>
            <consortium name="WormBaseParasite"/>
        </authorList>
    </citation>
    <scope>IDENTIFICATION</scope>
</reference>
<protein>
    <submittedName>
        <fullName evidence="6">BCL domain-containing protein</fullName>
    </submittedName>
</protein>
<dbReference type="Gene3D" id="1.10.437.10">
    <property type="entry name" value="Blc2-like"/>
    <property type="match status" value="1"/>
</dbReference>
<dbReference type="InterPro" id="IPR026298">
    <property type="entry name" value="Bcl-2_fam"/>
</dbReference>
<proteinExistence type="inferred from homology"/>
<keyword evidence="3" id="KW-1133">Transmembrane helix</keyword>
<dbReference type="PRINTS" id="PR01862">
    <property type="entry name" value="BCL2FAMILY"/>
</dbReference>
<keyword evidence="5" id="KW-1185">Reference proteome</keyword>
<dbReference type="InterPro" id="IPR036834">
    <property type="entry name" value="Bcl-2-like_sf"/>
</dbReference>
<keyword evidence="3" id="KW-0812">Transmembrane</keyword>
<dbReference type="InterPro" id="IPR002475">
    <property type="entry name" value="Bcl2-like"/>
</dbReference>
<dbReference type="InterPro" id="IPR046371">
    <property type="entry name" value="Bcl-2_BH1-3"/>
</dbReference>
<dbReference type="Pfam" id="PF00452">
    <property type="entry name" value="Bcl-2"/>
    <property type="match status" value="1"/>
</dbReference>
<keyword evidence="2" id="KW-0053">Apoptosis</keyword>
<feature type="transmembrane region" description="Helical" evidence="3">
    <location>
        <begin position="194"/>
        <end position="215"/>
    </location>
</feature>
<dbReference type="GO" id="GO:0008630">
    <property type="term" value="P:intrinsic apoptotic signaling pathway in response to DNA damage"/>
    <property type="evidence" value="ECO:0007669"/>
    <property type="project" value="TreeGrafter"/>
</dbReference>
<name>A0AA85K3A9_TRIRE</name>
<dbReference type="PANTHER" id="PTHR11256">
    <property type="entry name" value="BCL-2 RELATED"/>
    <property type="match status" value="1"/>
</dbReference>
<accession>A0AA85K3A9</accession>
<organism evidence="5 6">
    <name type="scientific">Trichobilharzia regenti</name>
    <name type="common">Nasal bird schistosome</name>
    <dbReference type="NCBI Taxonomy" id="157069"/>
    <lineage>
        <taxon>Eukaryota</taxon>
        <taxon>Metazoa</taxon>
        <taxon>Spiralia</taxon>
        <taxon>Lophotrochozoa</taxon>
        <taxon>Platyhelminthes</taxon>
        <taxon>Trematoda</taxon>
        <taxon>Digenea</taxon>
        <taxon>Strigeidida</taxon>
        <taxon>Schistosomatoidea</taxon>
        <taxon>Schistosomatidae</taxon>
        <taxon>Trichobilharzia</taxon>
    </lineage>
</organism>
<keyword evidence="3" id="KW-0472">Membrane</keyword>
<evidence type="ECO:0000313" key="5">
    <source>
        <dbReference type="Proteomes" id="UP000050795"/>
    </source>
</evidence>
<dbReference type="WBParaSite" id="TREG1_56680.1">
    <property type="protein sequence ID" value="TREG1_56680.1"/>
    <property type="gene ID" value="TREG1_56680"/>
</dbReference>
<evidence type="ECO:0000259" key="4">
    <source>
        <dbReference type="SMART" id="SM00337"/>
    </source>
</evidence>
<dbReference type="PROSITE" id="PS50062">
    <property type="entry name" value="BCL2_FAMILY"/>
    <property type="match status" value="1"/>
</dbReference>
<dbReference type="Proteomes" id="UP000050795">
    <property type="component" value="Unassembled WGS sequence"/>
</dbReference>
<dbReference type="GO" id="GO:0042981">
    <property type="term" value="P:regulation of apoptotic process"/>
    <property type="evidence" value="ECO:0007669"/>
    <property type="project" value="InterPro"/>
</dbReference>
<comment type="similarity">
    <text evidence="1">Belongs to the Bcl-2 family.</text>
</comment>
<dbReference type="GO" id="GO:0051400">
    <property type="term" value="F:BH domain binding"/>
    <property type="evidence" value="ECO:0007669"/>
    <property type="project" value="TreeGrafter"/>
</dbReference>
<evidence type="ECO:0000256" key="2">
    <source>
        <dbReference type="ARBA" id="ARBA00022703"/>
    </source>
</evidence>
<evidence type="ECO:0000313" key="6">
    <source>
        <dbReference type="WBParaSite" id="TREG1_56680.1"/>
    </source>
</evidence>
<dbReference type="AlphaFoldDB" id="A0AA85K3A9"/>
<evidence type="ECO:0000256" key="3">
    <source>
        <dbReference type="SAM" id="Phobius"/>
    </source>
</evidence>
<reference evidence="5" key="1">
    <citation type="submission" date="2022-06" db="EMBL/GenBank/DDBJ databases">
        <authorList>
            <person name="Berger JAMES D."/>
            <person name="Berger JAMES D."/>
        </authorList>
    </citation>
    <scope>NUCLEOTIDE SEQUENCE [LARGE SCALE GENOMIC DNA]</scope>
</reference>
<dbReference type="SMART" id="SM00337">
    <property type="entry name" value="BCL"/>
    <property type="match status" value="1"/>
</dbReference>
<dbReference type="GO" id="GO:0097192">
    <property type="term" value="P:extrinsic apoptotic signaling pathway in absence of ligand"/>
    <property type="evidence" value="ECO:0007669"/>
    <property type="project" value="TreeGrafter"/>
</dbReference>
<dbReference type="GO" id="GO:0005741">
    <property type="term" value="C:mitochondrial outer membrane"/>
    <property type="evidence" value="ECO:0007669"/>
    <property type="project" value="TreeGrafter"/>
</dbReference>